<keyword evidence="1 7" id="KW-0436">Ligase</keyword>
<evidence type="ECO:0000256" key="7">
    <source>
        <dbReference type="RuleBase" id="RU000520"/>
    </source>
</evidence>
<evidence type="ECO:0000313" key="9">
    <source>
        <dbReference type="Proteomes" id="UP000524246"/>
    </source>
</evidence>
<dbReference type="HAMAP" id="MF_00011">
    <property type="entry name" value="Adenylosucc_synth"/>
    <property type="match status" value="1"/>
</dbReference>
<evidence type="ECO:0000256" key="1">
    <source>
        <dbReference type="ARBA" id="ARBA00022598"/>
    </source>
</evidence>
<dbReference type="UniPathway" id="UPA00075">
    <property type="reaction ID" value="UER00335"/>
</dbReference>
<reference evidence="8 9" key="1">
    <citation type="journal article" date="2020" name="Biotechnol. Biofuels">
        <title>New insights from the biogas microbiome by comprehensive genome-resolved metagenomics of nearly 1600 species originating from multiple anaerobic digesters.</title>
        <authorList>
            <person name="Campanaro S."/>
            <person name="Treu L."/>
            <person name="Rodriguez-R L.M."/>
            <person name="Kovalovszki A."/>
            <person name="Ziels R.M."/>
            <person name="Maus I."/>
            <person name="Zhu X."/>
            <person name="Kougias P.G."/>
            <person name="Basile A."/>
            <person name="Luo G."/>
            <person name="Schluter A."/>
            <person name="Konstantinidis K.T."/>
            <person name="Angelidaki I."/>
        </authorList>
    </citation>
    <scope>NUCLEOTIDE SEQUENCE [LARGE SCALE GENOMIC DNA]</scope>
    <source>
        <strain evidence="8">AS27yjCOA_65</strain>
    </source>
</reference>
<dbReference type="EC" id="6.3.4.4" evidence="7"/>
<evidence type="ECO:0000256" key="4">
    <source>
        <dbReference type="ARBA" id="ARBA00022755"/>
    </source>
</evidence>
<dbReference type="InterPro" id="IPR027417">
    <property type="entry name" value="P-loop_NTPase"/>
</dbReference>
<evidence type="ECO:0000313" key="8">
    <source>
        <dbReference type="EMBL" id="NMC64431.1"/>
    </source>
</evidence>
<evidence type="ECO:0000256" key="6">
    <source>
        <dbReference type="ARBA" id="ARBA00023134"/>
    </source>
</evidence>
<dbReference type="GO" id="GO:0044208">
    <property type="term" value="P:'de novo' AMP biosynthetic process"/>
    <property type="evidence" value="ECO:0007669"/>
    <property type="project" value="UniProtKB-UniPathway"/>
</dbReference>
<sequence length="133" mass="14322">MSSLVIIGAQWGDEGKGKLVDYFTSNAEWSVRFNGGNNAGHTIVYEDKTVKLSLTPSGILRPGCKCLIGAGLVINASVLEGEMQQLRSVGVEINPNRLLLDRNAQLILPHHIAIDQQRELSKGKAKIGTTGRG</sequence>
<evidence type="ECO:0000256" key="3">
    <source>
        <dbReference type="ARBA" id="ARBA00022741"/>
    </source>
</evidence>
<comment type="caution">
    <text evidence="8">The sequence shown here is derived from an EMBL/GenBank/DDBJ whole genome shotgun (WGS) entry which is preliminary data.</text>
</comment>
<evidence type="ECO:0000256" key="5">
    <source>
        <dbReference type="ARBA" id="ARBA00022842"/>
    </source>
</evidence>
<dbReference type="GO" id="GO:0046040">
    <property type="term" value="P:IMP metabolic process"/>
    <property type="evidence" value="ECO:0007669"/>
    <property type="project" value="TreeGrafter"/>
</dbReference>
<keyword evidence="4 7" id="KW-0658">Purine biosynthesis</keyword>
<dbReference type="PANTHER" id="PTHR11846:SF0">
    <property type="entry name" value="ADENYLOSUCCINATE SYNTHETASE"/>
    <property type="match status" value="1"/>
</dbReference>
<dbReference type="GO" id="GO:0005525">
    <property type="term" value="F:GTP binding"/>
    <property type="evidence" value="ECO:0007669"/>
    <property type="project" value="UniProtKB-KW"/>
</dbReference>
<keyword evidence="5 7" id="KW-0460">Magnesium</keyword>
<dbReference type="SMART" id="SM00788">
    <property type="entry name" value="Adenylsucc_synt"/>
    <property type="match status" value="1"/>
</dbReference>
<dbReference type="GO" id="GO:0046872">
    <property type="term" value="F:metal ion binding"/>
    <property type="evidence" value="ECO:0007669"/>
    <property type="project" value="UniProtKB-KW"/>
</dbReference>
<organism evidence="8 9">
    <name type="scientific">SAR324 cluster bacterium</name>
    <dbReference type="NCBI Taxonomy" id="2024889"/>
    <lineage>
        <taxon>Bacteria</taxon>
        <taxon>Deltaproteobacteria</taxon>
        <taxon>SAR324 cluster</taxon>
    </lineage>
</organism>
<dbReference type="InterPro" id="IPR042109">
    <property type="entry name" value="Adenylosuccinate_synth_dom1"/>
</dbReference>
<dbReference type="Pfam" id="PF00709">
    <property type="entry name" value="Adenylsucc_synt"/>
    <property type="match status" value="1"/>
</dbReference>
<keyword evidence="3 7" id="KW-0547">Nucleotide-binding</keyword>
<comment type="similarity">
    <text evidence="7">Belongs to the adenylosuccinate synthetase family.</text>
</comment>
<feature type="non-terminal residue" evidence="8">
    <location>
        <position position="133"/>
    </location>
</feature>
<dbReference type="PROSITE" id="PS01266">
    <property type="entry name" value="ADENYLOSUCCIN_SYN_1"/>
    <property type="match status" value="1"/>
</dbReference>
<name>A0A7X9FU84_9DELT</name>
<proteinExistence type="inferred from homology"/>
<dbReference type="GO" id="GO:0004019">
    <property type="term" value="F:adenylosuccinate synthase activity"/>
    <property type="evidence" value="ECO:0007669"/>
    <property type="project" value="UniProtKB-EC"/>
</dbReference>
<protein>
    <recommendedName>
        <fullName evidence="7">Adenylosuccinate synthetase</fullName>
        <ecNumber evidence="7">6.3.4.4</ecNumber>
    </recommendedName>
</protein>
<comment type="function">
    <text evidence="7">Plays an important role in the de novo pathway of purine nucleotide biosynthesis.</text>
</comment>
<dbReference type="AlphaFoldDB" id="A0A7X9FU84"/>
<dbReference type="GO" id="GO:0005737">
    <property type="term" value="C:cytoplasm"/>
    <property type="evidence" value="ECO:0007669"/>
    <property type="project" value="TreeGrafter"/>
</dbReference>
<comment type="catalytic activity">
    <reaction evidence="7">
        <text>IMP + L-aspartate + GTP = N(6)-(1,2-dicarboxyethyl)-AMP + GDP + phosphate + 2 H(+)</text>
        <dbReference type="Rhea" id="RHEA:15753"/>
        <dbReference type="ChEBI" id="CHEBI:15378"/>
        <dbReference type="ChEBI" id="CHEBI:29991"/>
        <dbReference type="ChEBI" id="CHEBI:37565"/>
        <dbReference type="ChEBI" id="CHEBI:43474"/>
        <dbReference type="ChEBI" id="CHEBI:57567"/>
        <dbReference type="ChEBI" id="CHEBI:58053"/>
        <dbReference type="ChEBI" id="CHEBI:58189"/>
        <dbReference type="EC" id="6.3.4.4"/>
    </reaction>
</comment>
<dbReference type="PANTHER" id="PTHR11846">
    <property type="entry name" value="ADENYLOSUCCINATE SYNTHETASE"/>
    <property type="match status" value="1"/>
</dbReference>
<comment type="pathway">
    <text evidence="7">Purine metabolism; AMP biosynthesis via de novo pathway; AMP from IMP: step 1/2.</text>
</comment>
<dbReference type="InterPro" id="IPR001114">
    <property type="entry name" value="Adenylosuccinate_synthetase"/>
</dbReference>
<keyword evidence="6 7" id="KW-0342">GTP-binding</keyword>
<dbReference type="EMBL" id="JAAZON010000671">
    <property type="protein sequence ID" value="NMC64431.1"/>
    <property type="molecule type" value="Genomic_DNA"/>
</dbReference>
<dbReference type="Gene3D" id="3.40.440.10">
    <property type="entry name" value="Adenylosuccinate Synthetase, subunit A, domain 1"/>
    <property type="match status" value="1"/>
</dbReference>
<evidence type="ECO:0000256" key="2">
    <source>
        <dbReference type="ARBA" id="ARBA00022723"/>
    </source>
</evidence>
<keyword evidence="2 7" id="KW-0479">Metal-binding</keyword>
<dbReference type="Proteomes" id="UP000524246">
    <property type="component" value="Unassembled WGS sequence"/>
</dbReference>
<accession>A0A7X9FU84</accession>
<dbReference type="SUPFAM" id="SSF52540">
    <property type="entry name" value="P-loop containing nucleoside triphosphate hydrolases"/>
    <property type="match status" value="1"/>
</dbReference>
<dbReference type="InterPro" id="IPR018220">
    <property type="entry name" value="Adenylosuccin_syn_GTP-bd"/>
</dbReference>
<gene>
    <name evidence="8" type="ORF">GYA55_14800</name>
</gene>